<dbReference type="EMBL" id="SLWK01000006">
    <property type="protein sequence ID" value="TCO08055.1"/>
    <property type="molecule type" value="Genomic_DNA"/>
</dbReference>
<dbReference type="OrthoDB" id="9903383at2"/>
<feature type="transmembrane region" description="Helical" evidence="1">
    <location>
        <begin position="21"/>
        <end position="42"/>
    </location>
</feature>
<organism evidence="2 3">
    <name type="scientific">Natronoflexus pectinivorans</name>
    <dbReference type="NCBI Taxonomy" id="682526"/>
    <lineage>
        <taxon>Bacteria</taxon>
        <taxon>Pseudomonadati</taxon>
        <taxon>Bacteroidota</taxon>
        <taxon>Bacteroidia</taxon>
        <taxon>Marinilabiliales</taxon>
        <taxon>Marinilabiliaceae</taxon>
        <taxon>Natronoflexus</taxon>
    </lineage>
</organism>
<gene>
    <name evidence="2" type="ORF">EV194_106199</name>
</gene>
<keyword evidence="1" id="KW-0472">Membrane</keyword>
<dbReference type="AlphaFoldDB" id="A0A4R2GHY8"/>
<name>A0A4R2GHY8_9BACT</name>
<evidence type="ECO:0000256" key="1">
    <source>
        <dbReference type="SAM" id="Phobius"/>
    </source>
</evidence>
<keyword evidence="1" id="KW-1133">Transmembrane helix</keyword>
<keyword evidence="3" id="KW-1185">Reference proteome</keyword>
<reference evidence="2 3" key="1">
    <citation type="submission" date="2019-03" db="EMBL/GenBank/DDBJ databases">
        <title>Genomic Encyclopedia of Type Strains, Phase IV (KMG-IV): sequencing the most valuable type-strain genomes for metagenomic binning, comparative biology and taxonomic classification.</title>
        <authorList>
            <person name="Goeker M."/>
        </authorList>
    </citation>
    <scope>NUCLEOTIDE SEQUENCE [LARGE SCALE GENOMIC DNA]</scope>
    <source>
        <strain evidence="2 3">DSM 24179</strain>
    </source>
</reference>
<proteinExistence type="predicted"/>
<dbReference type="Proteomes" id="UP000295221">
    <property type="component" value="Unassembled WGS sequence"/>
</dbReference>
<dbReference type="RefSeq" id="WP_132433939.1">
    <property type="nucleotide sequence ID" value="NZ_SLWK01000006.1"/>
</dbReference>
<sequence length="183" mass="20977">MQFKIFNAKGATLQNIRRTNLFIFAIFPCFWIFIMIGSWLYYREISPWVGTLTSTLWLMLFAARSIYHRRIYKKMPTIGTLTVASNGLKKTIGHLESQIMYDEIEELLLEPHTTSSFFHGDNDGAQTYLTTVILKNGSKEQVLISANSESNPQAGFMQLIKNLQKRGQAGFKLTVKKSLWNSI</sequence>
<evidence type="ECO:0000313" key="3">
    <source>
        <dbReference type="Proteomes" id="UP000295221"/>
    </source>
</evidence>
<feature type="transmembrane region" description="Helical" evidence="1">
    <location>
        <begin position="48"/>
        <end position="67"/>
    </location>
</feature>
<comment type="caution">
    <text evidence="2">The sequence shown here is derived from an EMBL/GenBank/DDBJ whole genome shotgun (WGS) entry which is preliminary data.</text>
</comment>
<keyword evidence="1" id="KW-0812">Transmembrane</keyword>
<protein>
    <submittedName>
        <fullName evidence="2">Uncharacterized protein</fullName>
    </submittedName>
</protein>
<evidence type="ECO:0000313" key="2">
    <source>
        <dbReference type="EMBL" id="TCO08055.1"/>
    </source>
</evidence>
<accession>A0A4R2GHY8</accession>